<dbReference type="AlphaFoldDB" id="D1PLB1"/>
<dbReference type="InterPro" id="IPR036514">
    <property type="entry name" value="SGNH_hydro_sf"/>
</dbReference>
<dbReference type="EMBL" id="ACBY02000020">
    <property type="protein sequence ID" value="EFB76769.1"/>
    <property type="molecule type" value="Genomic_DNA"/>
</dbReference>
<proteinExistence type="predicted"/>
<dbReference type="RefSeq" id="WP_007046549.1">
    <property type="nucleotide sequence ID" value="NZ_GG704769.1"/>
</dbReference>
<reference evidence="1" key="1">
    <citation type="submission" date="2009-12" db="EMBL/GenBank/DDBJ databases">
        <authorList>
            <person name="Weinstock G."/>
            <person name="Sodergren E."/>
            <person name="Clifton S."/>
            <person name="Fulton L."/>
            <person name="Fulton B."/>
            <person name="Courtney L."/>
            <person name="Fronick C."/>
            <person name="Harrison M."/>
            <person name="Strong C."/>
            <person name="Farmer C."/>
            <person name="Delahaunty K."/>
            <person name="Markovic C."/>
            <person name="Hall O."/>
            <person name="Minx P."/>
            <person name="Tomlinson C."/>
            <person name="Mitreva M."/>
            <person name="Nelson J."/>
            <person name="Hou S."/>
            <person name="Wollam A."/>
            <person name="Pepin K.H."/>
            <person name="Johnson M."/>
            <person name="Bhonagiri V."/>
            <person name="Nash W.E."/>
            <person name="Warren W."/>
            <person name="Chinwalla A."/>
            <person name="Mardis E.R."/>
            <person name="Wilson R.K."/>
        </authorList>
    </citation>
    <scope>NUCLEOTIDE SEQUENCE [LARGE SCALE GENOMIC DNA]</scope>
    <source>
        <strain evidence="1">DSM 15176</strain>
    </source>
</reference>
<evidence type="ECO:0000313" key="2">
    <source>
        <dbReference type="Proteomes" id="UP000003438"/>
    </source>
</evidence>
<sequence length="367" mass="40878">MKKTVLQKGALAAAFVLLTVILLAAARFLLVDDVHSYSRVMLQEMYAQAGEIDTLFLGSSHCYRSVDPAVVDETLGTHSFNAGSSQQLPDGSYYMLREAAEENPLKTVYLEMFYTGYNQSASRDVPMACYLLTDYMRWNSPNRYRYLWEMGGTAAFADLLLPARHGIASLGSLPDLWKAKLTDGYEPGNYTYVTYPEEGERYAGNGFVYTVGAGRDGYATLLDVNPQCPLSEFGWKNLTRITAFCEENNIRLVLFAAPLPSAYVSNTADYQAYVDALRKFAQEHHTVYWDFSLYRNPKAMDLGGGDFSDAHHLNGVGAEKFTAVLCEVIARDMAGEDVSSLFCDTVDEKLTEYADNTIFMADAYSKS</sequence>
<dbReference type="STRING" id="411471.SUBVAR_05150"/>
<accession>D1PLB1</accession>
<protein>
    <submittedName>
        <fullName evidence="1">Uncharacterized protein</fullName>
    </submittedName>
</protein>
<keyword evidence="2" id="KW-1185">Reference proteome</keyword>
<dbReference type="Gene3D" id="3.40.50.1110">
    <property type="entry name" value="SGNH hydrolase"/>
    <property type="match status" value="1"/>
</dbReference>
<dbReference type="eggNOG" id="COG2755">
    <property type="taxonomic scope" value="Bacteria"/>
</dbReference>
<dbReference type="OrthoDB" id="9796702at2"/>
<comment type="caution">
    <text evidence="1">The sequence shown here is derived from an EMBL/GenBank/DDBJ whole genome shotgun (WGS) entry which is preliminary data.</text>
</comment>
<dbReference type="HOGENOM" id="CLU_764314_0_0_9"/>
<name>D1PLB1_9FIRM</name>
<gene>
    <name evidence="1" type="ORF">SUBVAR_05150</name>
</gene>
<organism evidence="1 2">
    <name type="scientific">Subdoligranulum variabile DSM 15176</name>
    <dbReference type="NCBI Taxonomy" id="411471"/>
    <lineage>
        <taxon>Bacteria</taxon>
        <taxon>Bacillati</taxon>
        <taxon>Bacillota</taxon>
        <taxon>Clostridia</taxon>
        <taxon>Eubacteriales</taxon>
        <taxon>Oscillospiraceae</taxon>
        <taxon>Subdoligranulum</taxon>
    </lineage>
</organism>
<evidence type="ECO:0000313" key="1">
    <source>
        <dbReference type="EMBL" id="EFB76769.1"/>
    </source>
</evidence>
<dbReference type="SUPFAM" id="SSF52266">
    <property type="entry name" value="SGNH hydrolase"/>
    <property type="match status" value="1"/>
</dbReference>
<dbReference type="Proteomes" id="UP000003438">
    <property type="component" value="Unassembled WGS sequence"/>
</dbReference>